<accession>A0A6P1YWN6</accession>
<dbReference type="Proteomes" id="UP000464751">
    <property type="component" value="Plasmid pLGM"/>
</dbReference>
<evidence type="ECO:0000313" key="2">
    <source>
        <dbReference type="Proteomes" id="UP000464751"/>
    </source>
</evidence>
<keyword evidence="1" id="KW-0614">Plasmid</keyword>
<dbReference type="EMBL" id="CP048631">
    <property type="protein sequence ID" value="QIB36523.1"/>
    <property type="molecule type" value="Genomic_DNA"/>
</dbReference>
<sequence>MTDDIFTEAELFNCWTGGKPPTTEEIALFDWLEVGGVRDVSMPFDDGTIFEACDDADAELWSVYGRYRPTETHAGCECITDGPPGDMARAVAIAEHLGQLWGLPVRRR</sequence>
<dbReference type="RefSeq" id="WP_163078297.1">
    <property type="nucleotide sequence ID" value="NZ_CP048631.1"/>
</dbReference>
<name>A0A6P1YWN6_9HYPH</name>
<protein>
    <submittedName>
        <fullName evidence="1">Uncharacterized protein</fullName>
    </submittedName>
</protein>
<organism evidence="1 2">
    <name type="scientific">Ancylobacter pratisalsi</name>
    <dbReference type="NCBI Taxonomy" id="1745854"/>
    <lineage>
        <taxon>Bacteria</taxon>
        <taxon>Pseudomonadati</taxon>
        <taxon>Pseudomonadota</taxon>
        <taxon>Alphaproteobacteria</taxon>
        <taxon>Hyphomicrobiales</taxon>
        <taxon>Xanthobacteraceae</taxon>
        <taxon>Ancylobacter</taxon>
    </lineage>
</organism>
<geneLocation type="plasmid" evidence="2">
    <name>plgm</name>
</geneLocation>
<keyword evidence="2" id="KW-1185">Reference proteome</keyword>
<evidence type="ECO:0000313" key="1">
    <source>
        <dbReference type="EMBL" id="QIB36523.1"/>
    </source>
</evidence>
<proteinExistence type="predicted"/>
<reference evidence="1 2" key="1">
    <citation type="submission" date="2020-02" db="EMBL/GenBank/DDBJ databases">
        <authorList>
            <person name="Li G."/>
        </authorList>
    </citation>
    <scope>NUCLEOTIDE SEQUENCE [LARGE SCALE GENOMIC DNA]</scope>
    <source>
        <strain evidence="1 2">DSM 102029</strain>
        <plasmid evidence="2">plgm</plasmid>
    </source>
</reference>
<gene>
    <name evidence="1" type="ORF">G3A50_22155</name>
</gene>
<dbReference type="KEGG" id="apra:G3A50_22155"/>
<dbReference type="AlphaFoldDB" id="A0A6P1YWN6"/>